<feature type="region of interest" description="Disordered" evidence="4">
    <location>
        <begin position="17"/>
        <end position="62"/>
    </location>
</feature>
<dbReference type="GO" id="GO:0039694">
    <property type="term" value="P:viral RNA genome replication"/>
    <property type="evidence" value="ECO:0007669"/>
    <property type="project" value="InterPro"/>
</dbReference>
<evidence type="ECO:0000259" key="5">
    <source>
        <dbReference type="PROSITE" id="PS50507"/>
    </source>
</evidence>
<feature type="compositionally biased region" description="Basic and acidic residues" evidence="4">
    <location>
        <begin position="17"/>
        <end position="28"/>
    </location>
</feature>
<evidence type="ECO:0000256" key="2">
    <source>
        <dbReference type="ARBA" id="ARBA00022695"/>
    </source>
</evidence>
<accession>A0A1L3KL78</accession>
<dbReference type="InterPro" id="IPR007094">
    <property type="entry name" value="RNA-dir_pol_PSvirus"/>
</dbReference>
<evidence type="ECO:0000256" key="4">
    <source>
        <dbReference type="SAM" id="MobiDB-lite"/>
    </source>
</evidence>
<keyword evidence="2" id="KW-0548">Nucleotidyltransferase</keyword>
<name>A0A1L3KL78_9VIRU</name>
<keyword evidence="1" id="KW-0808">Transferase</keyword>
<sequence length="580" mass="64096">MKVKTMPLSKLRYSPDVNRKLQSYKEREDEGNDIDYRSNWYSEPHGSGKSPAKNSRISGVSGRVPMPSKEIFAMLEKTGYWKELSKEHNDVMLFEKEFENKTDSPSSIVLPFSDSIEGVQKYYNDTIMHTDKVKFAKAVKLVTDLYSKVMPKNSLSPITLLKSLERMPSTTNWCAPYFIPGKEMSYSDEGQITEVKDNSGKYLIVAKSVRDAILSGEDPKVEDMAFWLLWSGQEGPDGSTKQSSTFGEGHGVTMMGGQLYPFIDAEAKLSFSAAMVDQKIVDKNISEALEAGKCLYGFDASAFDTNLSAELLKAGSEMMLNSFSLSKDELKMLSWYFNKHIPTSPLITPGGLFTGRTSSMPSGTTFTNSLDSICNLMAWAYVCVELKIPFEVIQVQGDDAVFVVPTSDTKMLDQIAEQYAKVGFVVNSEKQWLSPESVSYLKRLHVKGSKSSYKSINWSVVGMANMERPKAWHEAMYSARLMMQASQMSPEFYGYDTMMQFVAKGDMPYHLGLNSKAGTLGVLQAAGGAKKVANRLGFNSFSGNQYGVTSSNKSSDVSIGVPDLNVARWVSGNSGSATSA</sequence>
<proteinExistence type="predicted"/>
<evidence type="ECO:0000256" key="3">
    <source>
        <dbReference type="ARBA" id="ARBA00022953"/>
    </source>
</evidence>
<evidence type="ECO:0000256" key="1">
    <source>
        <dbReference type="ARBA" id="ARBA00022679"/>
    </source>
</evidence>
<protein>
    <submittedName>
        <fullName evidence="6">RdRp</fullName>
    </submittedName>
</protein>
<keyword evidence="3" id="KW-0693">Viral RNA replication</keyword>
<dbReference type="GO" id="GO:0003723">
    <property type="term" value="F:RNA binding"/>
    <property type="evidence" value="ECO:0007669"/>
    <property type="project" value="InterPro"/>
</dbReference>
<dbReference type="InterPro" id="IPR043502">
    <property type="entry name" value="DNA/RNA_pol_sf"/>
</dbReference>
<organism evidence="6">
    <name type="scientific">Beihai picobirna-like virus 5</name>
    <dbReference type="NCBI Taxonomy" id="1922522"/>
    <lineage>
        <taxon>Viruses</taxon>
        <taxon>Riboviria</taxon>
    </lineage>
</organism>
<evidence type="ECO:0000313" key="6">
    <source>
        <dbReference type="EMBL" id="APG78170.1"/>
    </source>
</evidence>
<dbReference type="GO" id="GO:0006351">
    <property type="term" value="P:DNA-templated transcription"/>
    <property type="evidence" value="ECO:0007669"/>
    <property type="project" value="InterPro"/>
</dbReference>
<dbReference type="Gene3D" id="3.30.70.270">
    <property type="match status" value="1"/>
</dbReference>
<dbReference type="GO" id="GO:0003968">
    <property type="term" value="F:RNA-directed RNA polymerase activity"/>
    <property type="evidence" value="ECO:0007669"/>
    <property type="project" value="InterPro"/>
</dbReference>
<reference evidence="6" key="1">
    <citation type="journal article" date="2016" name="Nature">
        <title>Redefining the invertebrate RNA virosphere.</title>
        <authorList>
            <person name="Shi M."/>
            <person name="Lin X.D."/>
            <person name="Tian J.H."/>
            <person name="Chen L.J."/>
            <person name="Chen X."/>
            <person name="Li C.X."/>
            <person name="Qin X.C."/>
            <person name="Li J."/>
            <person name="Cao J.P."/>
            <person name="Eden J.S."/>
            <person name="Buchmann J."/>
            <person name="Wang W."/>
            <person name="Xu J."/>
            <person name="Holmes E.C."/>
            <person name="Zhang Y.Z."/>
        </authorList>
    </citation>
    <scope>NUCLEOTIDE SEQUENCE</scope>
    <source>
        <strain evidence="6">BHJJX25000</strain>
    </source>
</reference>
<dbReference type="EMBL" id="KX884060">
    <property type="protein sequence ID" value="APG78170.1"/>
    <property type="molecule type" value="Genomic_RNA"/>
</dbReference>
<dbReference type="Pfam" id="PF00680">
    <property type="entry name" value="RdRP_1"/>
    <property type="match status" value="1"/>
</dbReference>
<dbReference type="InterPro" id="IPR043128">
    <property type="entry name" value="Rev_trsase/Diguanyl_cyclase"/>
</dbReference>
<feature type="domain" description="RdRp catalytic" evidence="5">
    <location>
        <begin position="293"/>
        <end position="412"/>
    </location>
</feature>
<dbReference type="InterPro" id="IPR001205">
    <property type="entry name" value="RNA-dir_pol_C"/>
</dbReference>
<dbReference type="SUPFAM" id="SSF56672">
    <property type="entry name" value="DNA/RNA polymerases"/>
    <property type="match status" value="1"/>
</dbReference>
<dbReference type="PROSITE" id="PS50507">
    <property type="entry name" value="RDRP_SSRNA_POS"/>
    <property type="match status" value="1"/>
</dbReference>